<proteinExistence type="predicted"/>
<dbReference type="SUPFAM" id="SSF49777">
    <property type="entry name" value="PEBP-like"/>
    <property type="match status" value="1"/>
</dbReference>
<evidence type="ECO:0000313" key="1">
    <source>
        <dbReference type="EMBL" id="VBB09492.1"/>
    </source>
</evidence>
<dbReference type="Gene3D" id="3.90.280.10">
    <property type="entry name" value="PEBP-like"/>
    <property type="match status" value="1"/>
</dbReference>
<dbReference type="PANTHER" id="PTHR30289">
    <property type="entry name" value="UNCHARACTERIZED PROTEIN YBCL-RELATED"/>
    <property type="match status" value="1"/>
</dbReference>
<organism evidence="1 2">
    <name type="scientific">Lucifera butyrica</name>
    <dbReference type="NCBI Taxonomy" id="1351585"/>
    <lineage>
        <taxon>Bacteria</taxon>
        <taxon>Bacillati</taxon>
        <taxon>Bacillota</taxon>
        <taxon>Negativicutes</taxon>
        <taxon>Veillonellales</taxon>
        <taxon>Veillonellaceae</taxon>
        <taxon>Lucifera</taxon>
    </lineage>
</organism>
<dbReference type="InterPro" id="IPR008914">
    <property type="entry name" value="PEBP"/>
</dbReference>
<dbReference type="Proteomes" id="UP000277811">
    <property type="component" value="Unassembled WGS sequence"/>
</dbReference>
<keyword evidence="2" id="KW-1185">Reference proteome</keyword>
<dbReference type="RefSeq" id="WP_122630275.1">
    <property type="nucleotide sequence ID" value="NZ_UPPP01000127.1"/>
</dbReference>
<name>A0A498RHC8_9FIRM</name>
<dbReference type="AlphaFoldDB" id="A0A498RHC8"/>
<dbReference type="OrthoDB" id="9797506at2"/>
<reference evidence="1 2" key="1">
    <citation type="submission" date="2018-06" db="EMBL/GenBank/DDBJ databases">
        <authorList>
            <person name="Strepis N."/>
        </authorList>
    </citation>
    <scope>NUCLEOTIDE SEQUENCE [LARGE SCALE GENOMIC DNA]</scope>
    <source>
        <strain evidence="1">LUCI</strain>
    </source>
</reference>
<gene>
    <name evidence="1" type="ORF">LUCI_4787</name>
</gene>
<dbReference type="InterPro" id="IPR036610">
    <property type="entry name" value="PEBP-like_sf"/>
</dbReference>
<dbReference type="CDD" id="cd00865">
    <property type="entry name" value="PEBP_bact_arch"/>
    <property type="match status" value="1"/>
</dbReference>
<accession>A0A498RHC8</accession>
<protein>
    <submittedName>
        <fullName evidence="1">Ybhb/ybcl</fullName>
    </submittedName>
</protein>
<dbReference type="Pfam" id="PF01161">
    <property type="entry name" value="PBP"/>
    <property type="match status" value="1"/>
</dbReference>
<dbReference type="InterPro" id="IPR005247">
    <property type="entry name" value="YbhB_YbcL/LppC-like"/>
</dbReference>
<evidence type="ECO:0000313" key="2">
    <source>
        <dbReference type="Proteomes" id="UP000277811"/>
    </source>
</evidence>
<dbReference type="PANTHER" id="PTHR30289:SF1">
    <property type="entry name" value="PEBP (PHOSPHATIDYLETHANOLAMINE-BINDING PROTEIN) FAMILY PROTEIN"/>
    <property type="match status" value="1"/>
</dbReference>
<dbReference type="NCBIfam" id="TIGR00481">
    <property type="entry name" value="YbhB/YbcL family Raf kinase inhibitor-like protein"/>
    <property type="match status" value="1"/>
</dbReference>
<sequence length="166" mass="18620">MIVISSGIVDGIIDKKYGTYGTQFLKDMPTYSLPLTIKEYPRETKTFAVIMEDKDAIPVVGCSWLHWSVANLTKDSVAENASISRKDFIQGTNSWSSSLLPQPLDRYEAARYGGPTPPDKSHSYEIHVFALDISLDLDNGFYVNELYKAMDGHVIAQYTLKAVYNK</sequence>
<dbReference type="EMBL" id="UPPP01000127">
    <property type="protein sequence ID" value="VBB09492.1"/>
    <property type="molecule type" value="Genomic_DNA"/>
</dbReference>